<dbReference type="InterPro" id="IPR036116">
    <property type="entry name" value="FN3_sf"/>
</dbReference>
<dbReference type="AlphaFoldDB" id="A0A7X2BX36"/>
<accession>A0A7X2BX36</accession>
<evidence type="ECO:0000313" key="1">
    <source>
        <dbReference type="EMBL" id="MQT78354.1"/>
    </source>
</evidence>
<dbReference type="Gene3D" id="2.60.40.10">
    <property type="entry name" value="Immunoglobulins"/>
    <property type="match status" value="1"/>
</dbReference>
<evidence type="ECO:0000313" key="2">
    <source>
        <dbReference type="Proteomes" id="UP000447574"/>
    </source>
</evidence>
<dbReference type="EMBL" id="WIWF01000384">
    <property type="protein sequence ID" value="MQT78354.1"/>
    <property type="molecule type" value="Genomic_DNA"/>
</dbReference>
<comment type="caution">
    <text evidence="1">The sequence shown here is derived from an EMBL/GenBank/DDBJ whole genome shotgun (WGS) entry which is preliminary data.</text>
</comment>
<dbReference type="SUPFAM" id="SSF49265">
    <property type="entry name" value="Fibronectin type III"/>
    <property type="match status" value="2"/>
</dbReference>
<sequence length="185" mass="21144">MDGTIIGKPLREEFYSGSDLTYTFNNLIPLKKYHVFVWGINAYGTVGERAYNSNYTYMQGDPAWDQEYPTVPSNLLGRYRYQEGRLYVFWNASSDNREISHYEVIINNQLYKVLGPPVLGAFQLTVSLAKDINYQLYVYAVDTGGNRSRTAQYYGGTSNNDTPSYRPTRGLIGRLQELSATRLLN</sequence>
<proteinExistence type="predicted"/>
<name>A0A7X2BX36_9PSED</name>
<reference evidence="1 2" key="1">
    <citation type="submission" date="2019-10" db="EMBL/GenBank/DDBJ databases">
        <title>Evaluation of single-gene subtyping targets for Pseudomonas.</title>
        <authorList>
            <person name="Reichler S.J."/>
            <person name="Orsi R.H."/>
            <person name="Wiedmann M."/>
            <person name="Martin N.H."/>
            <person name="Murphy S.I."/>
        </authorList>
    </citation>
    <scope>NUCLEOTIDE SEQUENCE [LARGE SCALE GENOMIC DNA]</scope>
    <source>
        <strain evidence="1 2">FSL R10-2932</strain>
    </source>
</reference>
<dbReference type="InterPro" id="IPR013783">
    <property type="entry name" value="Ig-like_fold"/>
</dbReference>
<gene>
    <name evidence="1" type="ORF">GHO37_29535</name>
</gene>
<evidence type="ECO:0008006" key="3">
    <source>
        <dbReference type="Google" id="ProtNLM"/>
    </source>
</evidence>
<dbReference type="Proteomes" id="UP000447574">
    <property type="component" value="Unassembled WGS sequence"/>
</dbReference>
<protein>
    <recommendedName>
        <fullName evidence="3">Fibronectin type-III domain-containing protein</fullName>
    </recommendedName>
</protein>
<organism evidence="1 2">
    <name type="scientific">Pseudomonas helleri</name>
    <dbReference type="NCBI Taxonomy" id="1608996"/>
    <lineage>
        <taxon>Bacteria</taxon>
        <taxon>Pseudomonadati</taxon>
        <taxon>Pseudomonadota</taxon>
        <taxon>Gammaproteobacteria</taxon>
        <taxon>Pseudomonadales</taxon>
        <taxon>Pseudomonadaceae</taxon>
        <taxon>Pseudomonas</taxon>
    </lineage>
</organism>
<dbReference type="RefSeq" id="WP_153439456.1">
    <property type="nucleotide sequence ID" value="NZ_WIWF01000384.1"/>
</dbReference>